<evidence type="ECO:0000313" key="1">
    <source>
        <dbReference type="Proteomes" id="UP000790787"/>
    </source>
</evidence>
<dbReference type="Proteomes" id="UP000790787">
    <property type="component" value="Chromosome 20"/>
</dbReference>
<protein>
    <submittedName>
        <fullName evidence="2">Uncharacterized protein LOC142174399</fullName>
    </submittedName>
</protein>
<reference evidence="2" key="2">
    <citation type="submission" date="2025-08" db="UniProtKB">
        <authorList>
            <consortium name="RefSeq"/>
        </authorList>
    </citation>
    <scope>IDENTIFICATION</scope>
    <source>
        <tissue evidence="2">Leaf</tissue>
    </source>
</reference>
<organism evidence="1 2">
    <name type="scientific">Nicotiana tabacum</name>
    <name type="common">Common tobacco</name>
    <dbReference type="NCBI Taxonomy" id="4097"/>
    <lineage>
        <taxon>Eukaryota</taxon>
        <taxon>Viridiplantae</taxon>
        <taxon>Streptophyta</taxon>
        <taxon>Embryophyta</taxon>
        <taxon>Tracheophyta</taxon>
        <taxon>Spermatophyta</taxon>
        <taxon>Magnoliopsida</taxon>
        <taxon>eudicotyledons</taxon>
        <taxon>Gunneridae</taxon>
        <taxon>Pentapetalae</taxon>
        <taxon>asterids</taxon>
        <taxon>lamiids</taxon>
        <taxon>Solanales</taxon>
        <taxon>Solanaceae</taxon>
        <taxon>Nicotianoideae</taxon>
        <taxon>Nicotianeae</taxon>
        <taxon>Nicotiana</taxon>
    </lineage>
</organism>
<reference evidence="1" key="1">
    <citation type="journal article" date="2014" name="Nat. Commun.">
        <title>The tobacco genome sequence and its comparison with those of tomato and potato.</title>
        <authorList>
            <person name="Sierro N."/>
            <person name="Battey J.N."/>
            <person name="Ouadi S."/>
            <person name="Bakaher N."/>
            <person name="Bovet L."/>
            <person name="Willig A."/>
            <person name="Goepfert S."/>
            <person name="Peitsch M.C."/>
            <person name="Ivanov N.V."/>
        </authorList>
    </citation>
    <scope>NUCLEOTIDE SEQUENCE [LARGE SCALE GENOMIC DNA]</scope>
</reference>
<accession>A0AC58TGE3</accession>
<dbReference type="RefSeq" id="XP_075096288.1">
    <property type="nucleotide sequence ID" value="XM_075240187.1"/>
</dbReference>
<keyword evidence="1" id="KW-1185">Reference proteome</keyword>
<evidence type="ECO:0000313" key="2">
    <source>
        <dbReference type="RefSeq" id="XP_075096288.1"/>
    </source>
</evidence>
<proteinExistence type="predicted"/>
<gene>
    <name evidence="2" type="primary">LOC142174399</name>
</gene>
<name>A0AC58TGE3_TOBAC</name>
<sequence>MGSIGDPPTVTSSSTASSTVEPSHPLYLYHSDSPRTILVTKSFNGTGYGGWRKSILIGLSCKNKLGIINGTFAKPNENSPLYKTWCRCNDMVTTWILNNLETEIRESVMYTKSAQKLWKEIEQRYGKPHGTKVFQIRKELASISQGASNIASYFNRIKKLWDELAYSISYPECTCGCKEAFQKLEEEQKVHQFLMGLNESYFGARRNILLMKLLSNIDSVYAMLIEAESQVELQPSNSTFNSDSASFFSSIQKSYPMRVHFESSKVNFESSKKGNTNMVGRYCKKPGHSIDKCYKLHEYPPNPGPKFKRTVACAQVTNPTLAVAPDSHSREGAKAVPIEIGGNILSKEQYKQLVYLLQLSKLTSTPQDLASAFANFAGLLATTDFSKCAFPKLEDSLWIIDSGATNHMTPHKSLVTNIKPFPLPYLITLSNGYKVKSPFLKKSLVLGKLQKCNGLYIMQTKEFGNFVFFASSSVNTIPASMNDMNKSNFHFYPSVLTTSHSILPAFGACAVSNLYVDHVLHLRLGLVPFAKLKHIPYLSVPKPYRDKFKSRTIPAVFIGYSVGKKAYKLLNLFTYAIFHSRDVVFHEHIFPYSDSSSSHLFPPPVPSSSIPTSPSPPPPSSPSSSSAPPTYDFSPSSSSFQSPSSISSGPIFYPPLRRSSRPTQTPVYLKDYICTSVSEAMIKEFQALKANNTWSIVPLPSEKKAIPCKWMYKIKQRADGSIERYKARLVIRGYTQQEGVDFTETFSPVVKLTTVRCLLTVVIKRNWVVFQLDVNNIFLHGDLDEEVYMKVPPGLSVQSPSSASSPVLACKLHKSLYGLRQASRQWYAKLSTALQSKGFKPNLNDYSMFTKSLSGCLTVVVVYVDDILVAGDSIPEIDALKRFLDDQFKIKDLGEIHYFLGLQVLKQPSGFLINQHKFLQDLLSEFHCSDVSPVVSPLDSHTKLSADVGELLFDPSLYRRLVGKLNFLQHTRPDISFSVQHLIQFMAAPHLPHLNAAYHVLRYLAGTPTLGIHLSGSASFTLTGYCDSVWASCADSRRSVSGYILFLGGCPISWKSKKQPTIALSSCEAEYRALRLLVAELIWVVRLLGGLLLMVFSSRPSFPSLEWPPLPA</sequence>